<keyword evidence="5" id="KW-0808">Transferase</keyword>
<keyword evidence="3" id="KW-0597">Phosphoprotein</keyword>
<evidence type="ECO:0000313" key="6">
    <source>
        <dbReference type="Proteomes" id="UP000321734"/>
    </source>
</evidence>
<dbReference type="InterPro" id="IPR003018">
    <property type="entry name" value="GAF"/>
</dbReference>
<name>A0A5C7ASA6_9FLAO</name>
<accession>A0A5C7ASA6</accession>
<dbReference type="SUPFAM" id="SSF55874">
    <property type="entry name" value="ATPase domain of HSP90 chaperone/DNA topoisomerase II/histidine kinase"/>
    <property type="match status" value="1"/>
</dbReference>
<comment type="caution">
    <text evidence="5">The sequence shown here is derived from an EMBL/GenBank/DDBJ whole genome shotgun (WGS) entry which is preliminary data.</text>
</comment>
<evidence type="ECO:0000256" key="3">
    <source>
        <dbReference type="ARBA" id="ARBA00022553"/>
    </source>
</evidence>
<dbReference type="Pfam" id="PF01590">
    <property type="entry name" value="GAF"/>
    <property type="match status" value="1"/>
</dbReference>
<dbReference type="OrthoDB" id="9811889at2"/>
<dbReference type="SUPFAM" id="SSF47384">
    <property type="entry name" value="Homodimeric domain of signal transducing histidine kinase"/>
    <property type="match status" value="1"/>
</dbReference>
<dbReference type="Gene3D" id="1.10.287.130">
    <property type="match status" value="1"/>
</dbReference>
<evidence type="ECO:0000256" key="2">
    <source>
        <dbReference type="ARBA" id="ARBA00012438"/>
    </source>
</evidence>
<dbReference type="InterPro" id="IPR036890">
    <property type="entry name" value="HATPase_C_sf"/>
</dbReference>
<sequence length="397" mass="44888">MEIPKLPSNEQERLEILKEYHLLDTSPEVDYDNITKLISTICEVPIALITILDKDRNFFKAHSGISLQESPREISFCGHAILSDEPVFIIKDARLDKRFINNPFIDSENTVFYAGVSLVNPEGYVLGTLCVFDYQPRTLSEIQKDALIILGKQVVTSMELRRQNYKLESAKKQLTTHNQELKKFASHVSHDLKSPLANIISLTQLLKEDLEDKISSSAEEYLFYINESALILKDYIDGILLHYKADELLKAKKQDVQLSELCEDLKQLLLLQSDALLCHATETIKNINKPALTQILINLVDNALKYNDKVKRTLHMTYTSLSEFHEFSVTDNGIGIAENQQEMIFQLFKSIPLKNNKKPSTGIGLNTIKNLVAQLGGDIKVSSQLGQGSNFTFTIAK</sequence>
<gene>
    <name evidence="5" type="ORF">ES711_03190</name>
</gene>
<dbReference type="InterPro" id="IPR029016">
    <property type="entry name" value="GAF-like_dom_sf"/>
</dbReference>
<dbReference type="SMART" id="SM00387">
    <property type="entry name" value="HATPase_c"/>
    <property type="match status" value="1"/>
</dbReference>
<evidence type="ECO:0000259" key="4">
    <source>
        <dbReference type="PROSITE" id="PS50109"/>
    </source>
</evidence>
<keyword evidence="6" id="KW-1185">Reference proteome</keyword>
<dbReference type="InterPro" id="IPR003594">
    <property type="entry name" value="HATPase_dom"/>
</dbReference>
<evidence type="ECO:0000313" key="5">
    <source>
        <dbReference type="EMBL" id="TXE10924.1"/>
    </source>
</evidence>
<dbReference type="SMART" id="SM00388">
    <property type="entry name" value="HisKA"/>
    <property type="match status" value="1"/>
</dbReference>
<comment type="catalytic activity">
    <reaction evidence="1">
        <text>ATP + protein L-histidine = ADP + protein N-phospho-L-histidine.</text>
        <dbReference type="EC" id="2.7.13.3"/>
    </reaction>
</comment>
<dbReference type="InterPro" id="IPR004358">
    <property type="entry name" value="Sig_transdc_His_kin-like_C"/>
</dbReference>
<dbReference type="PANTHER" id="PTHR43102:SF2">
    <property type="entry name" value="GAF DOMAIN-CONTAINING PROTEIN"/>
    <property type="match status" value="1"/>
</dbReference>
<dbReference type="EC" id="2.7.13.3" evidence="2"/>
<dbReference type="PANTHER" id="PTHR43102">
    <property type="entry name" value="SLR1143 PROTEIN"/>
    <property type="match status" value="1"/>
</dbReference>
<dbReference type="Proteomes" id="UP000321734">
    <property type="component" value="Unassembled WGS sequence"/>
</dbReference>
<dbReference type="InterPro" id="IPR005467">
    <property type="entry name" value="His_kinase_dom"/>
</dbReference>
<dbReference type="AlphaFoldDB" id="A0A5C7ASA6"/>
<dbReference type="RefSeq" id="WP_146889818.1">
    <property type="nucleotide sequence ID" value="NZ_VORX01000001.1"/>
</dbReference>
<proteinExistence type="predicted"/>
<feature type="domain" description="Histidine kinase" evidence="4">
    <location>
        <begin position="187"/>
        <end position="397"/>
    </location>
</feature>
<dbReference type="EMBL" id="VORX01000001">
    <property type="protein sequence ID" value="TXE10924.1"/>
    <property type="molecule type" value="Genomic_DNA"/>
</dbReference>
<dbReference type="Pfam" id="PF00512">
    <property type="entry name" value="HisKA"/>
    <property type="match status" value="1"/>
</dbReference>
<keyword evidence="5" id="KW-0418">Kinase</keyword>
<protein>
    <recommendedName>
        <fullName evidence="2">histidine kinase</fullName>
        <ecNumber evidence="2">2.7.13.3</ecNumber>
    </recommendedName>
</protein>
<dbReference type="PRINTS" id="PR00344">
    <property type="entry name" value="BCTRLSENSOR"/>
</dbReference>
<dbReference type="SUPFAM" id="SSF55781">
    <property type="entry name" value="GAF domain-like"/>
    <property type="match status" value="1"/>
</dbReference>
<dbReference type="CDD" id="cd00082">
    <property type="entry name" value="HisKA"/>
    <property type="match status" value="1"/>
</dbReference>
<evidence type="ECO:0000256" key="1">
    <source>
        <dbReference type="ARBA" id="ARBA00000085"/>
    </source>
</evidence>
<dbReference type="Pfam" id="PF02518">
    <property type="entry name" value="HATPase_c"/>
    <property type="match status" value="1"/>
</dbReference>
<dbReference type="SMART" id="SM00065">
    <property type="entry name" value="GAF"/>
    <property type="match status" value="1"/>
</dbReference>
<dbReference type="PROSITE" id="PS50109">
    <property type="entry name" value="HIS_KIN"/>
    <property type="match status" value="1"/>
</dbReference>
<dbReference type="InterPro" id="IPR003661">
    <property type="entry name" value="HisK_dim/P_dom"/>
</dbReference>
<dbReference type="Gene3D" id="3.30.450.40">
    <property type="match status" value="1"/>
</dbReference>
<organism evidence="5 6">
    <name type="scientific">Gelidibacter salicanalis</name>
    <dbReference type="NCBI Taxonomy" id="291193"/>
    <lineage>
        <taxon>Bacteria</taxon>
        <taxon>Pseudomonadati</taxon>
        <taxon>Bacteroidota</taxon>
        <taxon>Flavobacteriia</taxon>
        <taxon>Flavobacteriales</taxon>
        <taxon>Flavobacteriaceae</taxon>
        <taxon>Gelidibacter</taxon>
    </lineage>
</organism>
<dbReference type="GO" id="GO:0000155">
    <property type="term" value="F:phosphorelay sensor kinase activity"/>
    <property type="evidence" value="ECO:0007669"/>
    <property type="project" value="InterPro"/>
</dbReference>
<reference evidence="5 6" key="1">
    <citation type="submission" date="2019-08" db="EMBL/GenBank/DDBJ databases">
        <title>Genome sequence of Gelidibacter salicanalis IC162T.</title>
        <authorList>
            <person name="Bowman J.P."/>
        </authorList>
    </citation>
    <scope>NUCLEOTIDE SEQUENCE [LARGE SCALE GENOMIC DNA]</scope>
    <source>
        <strain evidence="5 6">IC162</strain>
    </source>
</reference>
<dbReference type="Gene3D" id="3.30.565.10">
    <property type="entry name" value="Histidine kinase-like ATPase, C-terminal domain"/>
    <property type="match status" value="1"/>
</dbReference>
<dbReference type="InterPro" id="IPR036097">
    <property type="entry name" value="HisK_dim/P_sf"/>
</dbReference>